<dbReference type="PANTHER" id="PTHR43466:SF1">
    <property type="entry name" value="2-OXO-4-HYDROXY-4-CARBOXY-5-UREIDOIMIDAZOLINE DECARBOXYLASE-RELATED"/>
    <property type="match status" value="1"/>
</dbReference>
<evidence type="ECO:0000256" key="4">
    <source>
        <dbReference type="ARBA" id="ARBA00022631"/>
    </source>
</evidence>
<comment type="pathway">
    <text evidence="2">Purine metabolism; urate degradation; (S)-allantoin from urate: step 3/3.</text>
</comment>
<evidence type="ECO:0000313" key="10">
    <source>
        <dbReference type="Proteomes" id="UP000249091"/>
    </source>
</evidence>
<keyword evidence="4" id="KW-0659">Purine metabolism</keyword>
<dbReference type="AlphaFoldDB" id="A0A2X4U3J1"/>
<keyword evidence="10" id="KW-1185">Reference proteome</keyword>
<sequence length="172" mass="18739">MPYTCAEFDALPVPDADAILSECCSSRTWVGRLVDGRPYGARAELLRASDEATAALARDDVADALAGHPRIGERSDHPSSRREQASVGTADARIRDALAEGNREYEERFGHVYLVRASGRSAAELLSILQRRLTHDPETEWNETKAALAEINRVRLEVLVADDSAGPGRKGV</sequence>
<proteinExistence type="predicted"/>
<accession>A0A2X4U3J1</accession>
<dbReference type="NCBIfam" id="NF010372">
    <property type="entry name" value="PRK13798.1"/>
    <property type="match status" value="1"/>
</dbReference>
<evidence type="ECO:0000256" key="7">
    <source>
        <dbReference type="SAM" id="MobiDB-lite"/>
    </source>
</evidence>
<dbReference type="SUPFAM" id="SSF158694">
    <property type="entry name" value="UraD-Like"/>
    <property type="match status" value="1"/>
</dbReference>
<dbReference type="Pfam" id="PF09349">
    <property type="entry name" value="OHCU_decarbox"/>
    <property type="match status" value="1"/>
</dbReference>
<dbReference type="InterPro" id="IPR017595">
    <property type="entry name" value="OHCU_decarboxylase-2"/>
</dbReference>
<dbReference type="NCBIfam" id="TIGR03180">
    <property type="entry name" value="UraD_2"/>
    <property type="match status" value="1"/>
</dbReference>
<dbReference type="EMBL" id="LS483468">
    <property type="protein sequence ID" value="SQI34376.1"/>
    <property type="molecule type" value="Genomic_DNA"/>
</dbReference>
<dbReference type="KEGG" id="rcr:NCTC10994_02747"/>
<name>A0A2X4U3J1_9NOCA</name>
<evidence type="ECO:0000256" key="6">
    <source>
        <dbReference type="ARBA" id="ARBA00023239"/>
    </source>
</evidence>
<dbReference type="Gene3D" id="1.10.3330.10">
    <property type="entry name" value="Oxo-4-hydroxy-4-carboxy-5-ureidoimidazoline decarboxylase"/>
    <property type="match status" value="1"/>
</dbReference>
<protein>
    <recommendedName>
        <fullName evidence="3">2-oxo-4-hydroxy-4-carboxy-5-ureidoimidazoline decarboxylase</fullName>
        <ecNumber evidence="3">4.1.1.97</ecNumber>
    </recommendedName>
</protein>
<feature type="compositionally biased region" description="Basic and acidic residues" evidence="7">
    <location>
        <begin position="70"/>
        <end position="84"/>
    </location>
</feature>
<evidence type="ECO:0000259" key="8">
    <source>
        <dbReference type="Pfam" id="PF09349"/>
    </source>
</evidence>
<dbReference type="Proteomes" id="UP000249091">
    <property type="component" value="Chromosome 1"/>
</dbReference>
<dbReference type="RefSeq" id="WP_072700911.1">
    <property type="nucleotide sequence ID" value="NZ_JAFBBL010000001.1"/>
</dbReference>
<feature type="region of interest" description="Disordered" evidence="7">
    <location>
        <begin position="69"/>
        <end position="92"/>
    </location>
</feature>
<dbReference type="EC" id="4.1.1.97" evidence="3"/>
<dbReference type="InterPro" id="IPR018020">
    <property type="entry name" value="OHCU_decarboxylase"/>
</dbReference>
<evidence type="ECO:0000256" key="2">
    <source>
        <dbReference type="ARBA" id="ARBA00004754"/>
    </source>
</evidence>
<dbReference type="GO" id="GO:0019628">
    <property type="term" value="P:urate catabolic process"/>
    <property type="evidence" value="ECO:0007669"/>
    <property type="project" value="TreeGrafter"/>
</dbReference>
<dbReference type="GO" id="GO:0006144">
    <property type="term" value="P:purine nucleobase metabolic process"/>
    <property type="evidence" value="ECO:0007669"/>
    <property type="project" value="UniProtKB-KW"/>
</dbReference>
<dbReference type="PANTHER" id="PTHR43466">
    <property type="entry name" value="2-OXO-4-HYDROXY-4-CARBOXY-5-UREIDOIMIDAZOLINE DECARBOXYLASE-RELATED"/>
    <property type="match status" value="1"/>
</dbReference>
<evidence type="ECO:0000256" key="3">
    <source>
        <dbReference type="ARBA" id="ARBA00012257"/>
    </source>
</evidence>
<evidence type="ECO:0000313" key="9">
    <source>
        <dbReference type="EMBL" id="SQI34376.1"/>
    </source>
</evidence>
<dbReference type="InterPro" id="IPR036778">
    <property type="entry name" value="OHCU_decarboxylase_sf"/>
</dbReference>
<evidence type="ECO:0000256" key="5">
    <source>
        <dbReference type="ARBA" id="ARBA00022793"/>
    </source>
</evidence>
<keyword evidence="5" id="KW-0210">Decarboxylase</keyword>
<dbReference type="GO" id="GO:0051997">
    <property type="term" value="F:2-oxo-4-hydroxy-4-carboxy-5-ureidoimidazoline decarboxylase activity"/>
    <property type="evidence" value="ECO:0007669"/>
    <property type="project" value="UniProtKB-EC"/>
</dbReference>
<comment type="catalytic activity">
    <reaction evidence="1">
        <text>5-hydroxy-2-oxo-4-ureido-2,5-dihydro-1H-imidazole-5-carboxylate + H(+) = (S)-allantoin + CO2</text>
        <dbReference type="Rhea" id="RHEA:26301"/>
        <dbReference type="ChEBI" id="CHEBI:15378"/>
        <dbReference type="ChEBI" id="CHEBI:15678"/>
        <dbReference type="ChEBI" id="CHEBI:16526"/>
        <dbReference type="ChEBI" id="CHEBI:58639"/>
        <dbReference type="EC" id="4.1.1.97"/>
    </reaction>
</comment>
<gene>
    <name evidence="9" type="primary">pucL</name>
    <name evidence="9" type="ORF">NCTC10994_02747</name>
</gene>
<keyword evidence="6" id="KW-0456">Lyase</keyword>
<feature type="domain" description="Oxo-4-hydroxy-4-carboxy-5-ureidoimidazoline decarboxylase" evidence="8">
    <location>
        <begin position="10"/>
        <end position="157"/>
    </location>
</feature>
<evidence type="ECO:0000256" key="1">
    <source>
        <dbReference type="ARBA" id="ARBA00001163"/>
    </source>
</evidence>
<dbReference type="STRING" id="1219011.GCA_001895045_02466"/>
<organism evidence="9 10">
    <name type="scientific">Rhodococcus coprophilus</name>
    <dbReference type="NCBI Taxonomy" id="38310"/>
    <lineage>
        <taxon>Bacteria</taxon>
        <taxon>Bacillati</taxon>
        <taxon>Actinomycetota</taxon>
        <taxon>Actinomycetes</taxon>
        <taxon>Mycobacteriales</taxon>
        <taxon>Nocardiaceae</taxon>
        <taxon>Rhodococcus</taxon>
    </lineage>
</organism>
<reference evidence="9 10" key="1">
    <citation type="submission" date="2018-06" db="EMBL/GenBank/DDBJ databases">
        <authorList>
            <consortium name="Pathogen Informatics"/>
            <person name="Doyle S."/>
        </authorList>
    </citation>
    <scope>NUCLEOTIDE SEQUENCE [LARGE SCALE GENOMIC DNA]</scope>
    <source>
        <strain evidence="9 10">NCTC10994</strain>
    </source>
</reference>